<feature type="transmembrane region" description="Helical" evidence="8">
    <location>
        <begin position="479"/>
        <end position="495"/>
    </location>
</feature>
<evidence type="ECO:0000256" key="3">
    <source>
        <dbReference type="ARBA" id="ARBA00022448"/>
    </source>
</evidence>
<feature type="transmembrane region" description="Helical" evidence="8">
    <location>
        <begin position="558"/>
        <end position="577"/>
    </location>
</feature>
<keyword evidence="3" id="KW-0813">Transport</keyword>
<protein>
    <submittedName>
        <fullName evidence="9">V-type ATP synthase subunit I</fullName>
    </submittedName>
</protein>
<dbReference type="InterPro" id="IPR002490">
    <property type="entry name" value="V-ATPase_116kDa_su"/>
</dbReference>
<dbReference type="GO" id="GO:0046961">
    <property type="term" value="F:proton-transporting ATPase activity, rotational mechanism"/>
    <property type="evidence" value="ECO:0007669"/>
    <property type="project" value="InterPro"/>
</dbReference>
<dbReference type="GO" id="GO:0033179">
    <property type="term" value="C:proton-transporting V-type ATPase, V0 domain"/>
    <property type="evidence" value="ECO:0007669"/>
    <property type="project" value="InterPro"/>
</dbReference>
<keyword evidence="5 8" id="KW-1133">Transmembrane helix</keyword>
<keyword evidence="4 8" id="KW-0812">Transmembrane</keyword>
<feature type="transmembrane region" description="Helical" evidence="8">
    <location>
        <begin position="589"/>
        <end position="611"/>
    </location>
</feature>
<evidence type="ECO:0000256" key="1">
    <source>
        <dbReference type="ARBA" id="ARBA00004141"/>
    </source>
</evidence>
<evidence type="ECO:0000256" key="5">
    <source>
        <dbReference type="ARBA" id="ARBA00022989"/>
    </source>
</evidence>
<dbReference type="EMBL" id="NVUK01000007">
    <property type="protein sequence ID" value="PCI78262.1"/>
    <property type="molecule type" value="Genomic_DNA"/>
</dbReference>
<evidence type="ECO:0000313" key="10">
    <source>
        <dbReference type="Proteomes" id="UP000218775"/>
    </source>
</evidence>
<dbReference type="Proteomes" id="UP000218775">
    <property type="component" value="Unassembled WGS sequence"/>
</dbReference>
<reference evidence="10" key="1">
    <citation type="submission" date="2017-08" db="EMBL/GenBank/DDBJ databases">
        <title>A dynamic microbial community with high functional redundancy inhabits the cold, oxic subseafloor aquifer.</title>
        <authorList>
            <person name="Tully B.J."/>
            <person name="Wheat C.G."/>
            <person name="Glazer B.T."/>
            <person name="Huber J.A."/>
        </authorList>
    </citation>
    <scope>NUCLEOTIDE SEQUENCE [LARGE SCALE GENOMIC DNA]</scope>
</reference>
<keyword evidence="7 8" id="KW-0472">Membrane</keyword>
<dbReference type="GO" id="GO:0051117">
    <property type="term" value="F:ATPase binding"/>
    <property type="evidence" value="ECO:0007669"/>
    <property type="project" value="TreeGrafter"/>
</dbReference>
<name>A0A2A4X6H6_UNCAE</name>
<feature type="transmembrane region" description="Helical" evidence="8">
    <location>
        <begin position="454"/>
        <end position="472"/>
    </location>
</feature>
<gene>
    <name evidence="9" type="ORF">COB21_01135</name>
</gene>
<feature type="transmembrane region" description="Helical" evidence="8">
    <location>
        <begin position="515"/>
        <end position="537"/>
    </location>
</feature>
<proteinExistence type="inferred from homology"/>
<comment type="subcellular location">
    <subcellularLocation>
        <location evidence="1">Membrane</location>
        <topology evidence="1">Multi-pass membrane protein</topology>
    </subcellularLocation>
</comment>
<accession>A0A2A4X6H6</accession>
<evidence type="ECO:0000256" key="7">
    <source>
        <dbReference type="ARBA" id="ARBA00023136"/>
    </source>
</evidence>
<dbReference type="GO" id="GO:0016471">
    <property type="term" value="C:vacuolar proton-transporting V-type ATPase complex"/>
    <property type="evidence" value="ECO:0007669"/>
    <property type="project" value="TreeGrafter"/>
</dbReference>
<feature type="transmembrane region" description="Helical" evidence="8">
    <location>
        <begin position="310"/>
        <end position="339"/>
    </location>
</feature>
<dbReference type="PANTHER" id="PTHR11629:SF63">
    <property type="entry name" value="V-TYPE PROTON ATPASE SUBUNIT A"/>
    <property type="match status" value="1"/>
</dbReference>
<dbReference type="PANTHER" id="PTHR11629">
    <property type="entry name" value="VACUOLAR PROTON ATPASES"/>
    <property type="match status" value="1"/>
</dbReference>
<evidence type="ECO:0000256" key="8">
    <source>
        <dbReference type="SAM" id="Phobius"/>
    </source>
</evidence>
<evidence type="ECO:0000256" key="2">
    <source>
        <dbReference type="ARBA" id="ARBA00009904"/>
    </source>
</evidence>
<evidence type="ECO:0000256" key="6">
    <source>
        <dbReference type="ARBA" id="ARBA00023065"/>
    </source>
</evidence>
<comment type="caution">
    <text evidence="9">The sequence shown here is derived from an EMBL/GenBank/DDBJ whole genome shotgun (WGS) entry which is preliminary data.</text>
</comment>
<sequence>MIRKLKKYLFVGLQQDRAVFFKNMQKRGLVEFLSQGTQQMIKGAGSTGNLIDAIKILRTMPYKEQLKSKSQLVNASTLADSIVSTQEMKDSLEEEIKFIDAEIHRIGPLGNFSLSQIKEIEKQSKRVIQFFCIKKDKLHQMESIGDYIYISSFFDLDFFMSIAKEKKSPEYMLEVRVQEDLKTLKNKKEQKIHLLKEKQHFLYESAEMISFLQDAAIDSFNNSAHDSAQKGAQDRLENLLFSVEGWMPEYKARQAIKEFEKQGIIIEEVPIKKDDRVPTHMTNKGLAHIGEDLVHIYDTPSPSDKDPSTFVFFAFIVFYAMIISDAGYGALYALLAFFLGWKFKNSKMGSVKRFVKLFKIIAVSTIVWGVLAGSYFGIDLHPSSPLSKISVLTTLARKKAEYHLEKQDETYKEWVKKIPALKKAKNGQEFLDMGIAEKDGKMEYQVFGDFKDGIFLEIALMVGILHISIALFYSLRQNFANIGWVLAMVGGYLYFPDMLNASSMVYFLNIITPQAALFVGRDLMIAGFSIAIILGVIQHRLKGLLGCIVKVIELFADVLSYLRLYALGLAGMILASTFNNMGLNLMESFGFVVGAVVIVLGHGINIIVGVMGGTIHGLRLNFIEWYHHCFEGGGKLFQPLRLLTKRR</sequence>
<dbReference type="AlphaFoldDB" id="A0A2A4X6H6"/>
<evidence type="ECO:0000313" key="9">
    <source>
        <dbReference type="EMBL" id="PCI78262.1"/>
    </source>
</evidence>
<feature type="transmembrane region" description="Helical" evidence="8">
    <location>
        <begin position="360"/>
        <end position="378"/>
    </location>
</feature>
<evidence type="ECO:0000256" key="4">
    <source>
        <dbReference type="ARBA" id="ARBA00022692"/>
    </source>
</evidence>
<keyword evidence="6" id="KW-0406">Ion transport</keyword>
<dbReference type="GO" id="GO:0007035">
    <property type="term" value="P:vacuolar acidification"/>
    <property type="evidence" value="ECO:0007669"/>
    <property type="project" value="TreeGrafter"/>
</dbReference>
<organism evidence="9 10">
    <name type="scientific">Aerophobetes bacterium</name>
    <dbReference type="NCBI Taxonomy" id="2030807"/>
    <lineage>
        <taxon>Bacteria</taxon>
        <taxon>Candidatus Aerophobota</taxon>
    </lineage>
</organism>
<comment type="similarity">
    <text evidence="2">Belongs to the V-ATPase 116 kDa subunit family.</text>
</comment>